<feature type="domain" description="C-type lectin" evidence="3">
    <location>
        <begin position="24"/>
        <end position="150"/>
    </location>
</feature>
<dbReference type="PANTHER" id="PTHR45784:SF3">
    <property type="entry name" value="C-TYPE LECTIN DOMAIN FAMILY 4 MEMBER K-LIKE-RELATED"/>
    <property type="match status" value="1"/>
</dbReference>
<dbReference type="EMBL" id="JAUPFM010000001">
    <property type="protein sequence ID" value="KAK2863599.1"/>
    <property type="molecule type" value="Genomic_DNA"/>
</dbReference>
<dbReference type="PANTHER" id="PTHR45784">
    <property type="entry name" value="C-TYPE LECTIN DOMAIN FAMILY 20 MEMBER A-RELATED"/>
    <property type="match status" value="1"/>
</dbReference>
<dbReference type="Proteomes" id="UP001187415">
    <property type="component" value="Unassembled WGS sequence"/>
</dbReference>
<evidence type="ECO:0000313" key="5">
    <source>
        <dbReference type="Proteomes" id="UP001187415"/>
    </source>
</evidence>
<dbReference type="PROSITE" id="PS00615">
    <property type="entry name" value="C_TYPE_LECTIN_1"/>
    <property type="match status" value="1"/>
</dbReference>
<evidence type="ECO:0000313" key="4">
    <source>
        <dbReference type="EMBL" id="KAK2863599.1"/>
    </source>
</evidence>
<dbReference type="Pfam" id="PF00059">
    <property type="entry name" value="Lectin_C"/>
    <property type="match status" value="2"/>
</dbReference>
<evidence type="ECO:0000259" key="3">
    <source>
        <dbReference type="PROSITE" id="PS50041"/>
    </source>
</evidence>
<feature type="domain" description="C-type lectin" evidence="3">
    <location>
        <begin position="154"/>
        <end position="217"/>
    </location>
</feature>
<protein>
    <recommendedName>
        <fullName evidence="3">C-type lectin domain-containing protein</fullName>
    </recommendedName>
</protein>
<feature type="chain" id="PRO_5041688272" description="C-type lectin domain-containing protein" evidence="2">
    <location>
        <begin position="26"/>
        <end position="288"/>
    </location>
</feature>
<dbReference type="SUPFAM" id="SSF56436">
    <property type="entry name" value="C-type lectin-like"/>
    <property type="match status" value="2"/>
</dbReference>
<sequence>MEKLLHAIIIIIIAASGLCVVSSHAERRYHFIYEHKNLTEARSYCREHYTDLATVETLEDVNTLTAMANLSQMIYSSNNYRAWIGLYDDVNSWRWSLADAAFYKPEEADFKNWADGEPNNDRSVERCADMYGNGFWNDEDCEMPFSSVCSDCRGSNVTFVLVNTPMSWARAQNYCRTHYTDLASVRNMTENQKVAGLTPSGKKVWIGLFRDSWKWFDVVSHKRVVKVRLEKQSSSLNLNDPAVLGDILKQFEQKLMDKGLNGAVRLSWVTQSDGNVFHEEKKKKETLD</sequence>
<name>A0AA88T8R8_CHASR</name>
<dbReference type="AlphaFoldDB" id="A0AA88T8R8"/>
<evidence type="ECO:0000256" key="1">
    <source>
        <dbReference type="ARBA" id="ARBA00023157"/>
    </source>
</evidence>
<accession>A0AA88T8R8</accession>
<keyword evidence="5" id="KW-1185">Reference proteome</keyword>
<dbReference type="Gene3D" id="3.10.100.10">
    <property type="entry name" value="Mannose-Binding Protein A, subunit A"/>
    <property type="match status" value="2"/>
</dbReference>
<proteinExistence type="predicted"/>
<keyword evidence="1" id="KW-1015">Disulfide bond</keyword>
<dbReference type="InterPro" id="IPR001304">
    <property type="entry name" value="C-type_lectin-like"/>
</dbReference>
<keyword evidence="2" id="KW-0732">Signal</keyword>
<dbReference type="InterPro" id="IPR018378">
    <property type="entry name" value="C-type_lectin_CS"/>
</dbReference>
<comment type="caution">
    <text evidence="4">The sequence shown here is derived from an EMBL/GenBank/DDBJ whole genome shotgun (WGS) entry which is preliminary data.</text>
</comment>
<organism evidence="4 5">
    <name type="scientific">Channa striata</name>
    <name type="common">Snakehead murrel</name>
    <name type="synonym">Ophicephalus striatus</name>
    <dbReference type="NCBI Taxonomy" id="64152"/>
    <lineage>
        <taxon>Eukaryota</taxon>
        <taxon>Metazoa</taxon>
        <taxon>Chordata</taxon>
        <taxon>Craniata</taxon>
        <taxon>Vertebrata</taxon>
        <taxon>Euteleostomi</taxon>
        <taxon>Actinopterygii</taxon>
        <taxon>Neopterygii</taxon>
        <taxon>Teleostei</taxon>
        <taxon>Neoteleostei</taxon>
        <taxon>Acanthomorphata</taxon>
        <taxon>Anabantaria</taxon>
        <taxon>Anabantiformes</taxon>
        <taxon>Channoidei</taxon>
        <taxon>Channidae</taxon>
        <taxon>Channa</taxon>
    </lineage>
</organism>
<dbReference type="PROSITE" id="PS50041">
    <property type="entry name" value="C_TYPE_LECTIN_2"/>
    <property type="match status" value="2"/>
</dbReference>
<gene>
    <name evidence="4" type="ORF">Q5P01_003132</name>
</gene>
<dbReference type="InterPro" id="IPR016187">
    <property type="entry name" value="CTDL_fold"/>
</dbReference>
<reference evidence="4" key="1">
    <citation type="submission" date="2023-07" db="EMBL/GenBank/DDBJ databases">
        <title>Chromosome-level Genome Assembly of Striped Snakehead (Channa striata).</title>
        <authorList>
            <person name="Liu H."/>
        </authorList>
    </citation>
    <scope>NUCLEOTIDE SEQUENCE</scope>
    <source>
        <strain evidence="4">Gz</strain>
        <tissue evidence="4">Muscle</tissue>
    </source>
</reference>
<evidence type="ECO:0000256" key="2">
    <source>
        <dbReference type="SAM" id="SignalP"/>
    </source>
</evidence>
<dbReference type="SMART" id="SM00034">
    <property type="entry name" value="CLECT"/>
    <property type="match status" value="2"/>
</dbReference>
<feature type="signal peptide" evidence="2">
    <location>
        <begin position="1"/>
        <end position="25"/>
    </location>
</feature>
<dbReference type="InterPro" id="IPR016186">
    <property type="entry name" value="C-type_lectin-like/link_sf"/>
</dbReference>